<dbReference type="EMBL" id="LSRX01000680">
    <property type="protein sequence ID" value="OLP91075.1"/>
    <property type="molecule type" value="Genomic_DNA"/>
</dbReference>
<dbReference type="InterPro" id="IPR000477">
    <property type="entry name" value="RT_dom"/>
</dbReference>
<feature type="region of interest" description="Disordered" evidence="3">
    <location>
        <begin position="1899"/>
        <end position="2201"/>
    </location>
</feature>
<feature type="compositionally biased region" description="Acidic residues" evidence="3">
    <location>
        <begin position="1677"/>
        <end position="1705"/>
    </location>
</feature>
<feature type="compositionally biased region" description="Polar residues" evidence="3">
    <location>
        <begin position="2072"/>
        <end position="2085"/>
    </location>
</feature>
<feature type="domain" description="Reverse transcriptase" evidence="4">
    <location>
        <begin position="1114"/>
        <end position="1326"/>
    </location>
</feature>
<feature type="compositionally biased region" description="Acidic residues" evidence="3">
    <location>
        <begin position="17"/>
        <end position="32"/>
    </location>
</feature>
<feature type="coiled-coil region" evidence="2">
    <location>
        <begin position="776"/>
        <end position="838"/>
    </location>
</feature>
<evidence type="ECO:0000256" key="1">
    <source>
        <dbReference type="ARBA" id="ARBA00022581"/>
    </source>
</evidence>
<feature type="compositionally biased region" description="Basic and acidic residues" evidence="3">
    <location>
        <begin position="78"/>
        <end position="120"/>
    </location>
</feature>
<feature type="compositionally biased region" description="Basic and acidic residues" evidence="3">
    <location>
        <begin position="245"/>
        <end position="268"/>
    </location>
</feature>
<feature type="compositionally biased region" description="Low complexity" evidence="3">
    <location>
        <begin position="39"/>
        <end position="51"/>
    </location>
</feature>
<feature type="compositionally biased region" description="Low complexity" evidence="3">
    <location>
        <begin position="2002"/>
        <end position="2060"/>
    </location>
</feature>
<feature type="compositionally biased region" description="Basic residues" evidence="3">
    <location>
        <begin position="1904"/>
        <end position="1915"/>
    </location>
</feature>
<dbReference type="Pfam" id="PF00078">
    <property type="entry name" value="RVT_1"/>
    <property type="match status" value="1"/>
</dbReference>
<keyword evidence="6" id="KW-1185">Reference proteome</keyword>
<evidence type="ECO:0000256" key="2">
    <source>
        <dbReference type="SAM" id="Coils"/>
    </source>
</evidence>
<feature type="region of interest" description="Disordered" evidence="3">
    <location>
        <begin position="1"/>
        <end position="270"/>
    </location>
</feature>
<evidence type="ECO:0000259" key="4">
    <source>
        <dbReference type="Pfam" id="PF00078"/>
    </source>
</evidence>
<gene>
    <name evidence="5" type="ORF">AK812_SmicGene27251</name>
</gene>
<protein>
    <recommendedName>
        <fullName evidence="4">Reverse transcriptase domain-containing protein</fullName>
    </recommendedName>
</protein>
<evidence type="ECO:0000256" key="3">
    <source>
        <dbReference type="SAM" id="MobiDB-lite"/>
    </source>
</evidence>
<dbReference type="Proteomes" id="UP000186817">
    <property type="component" value="Unassembled WGS sequence"/>
</dbReference>
<feature type="compositionally biased region" description="Low complexity" evidence="3">
    <location>
        <begin position="186"/>
        <end position="222"/>
    </location>
</feature>
<keyword evidence="1" id="KW-0945">Host-virus interaction</keyword>
<name>A0A1Q9D7A9_SYMMI</name>
<reference evidence="5 6" key="1">
    <citation type="submission" date="2016-02" db="EMBL/GenBank/DDBJ databases">
        <title>Genome analysis of coral dinoflagellate symbionts highlights evolutionary adaptations to a symbiotic lifestyle.</title>
        <authorList>
            <person name="Aranda M."/>
            <person name="Li Y."/>
            <person name="Liew Y.J."/>
            <person name="Baumgarten S."/>
            <person name="Simakov O."/>
            <person name="Wilson M."/>
            <person name="Piel J."/>
            <person name="Ashoor H."/>
            <person name="Bougouffa S."/>
            <person name="Bajic V.B."/>
            <person name="Ryu T."/>
            <person name="Ravasi T."/>
            <person name="Bayer T."/>
            <person name="Micklem G."/>
            <person name="Kim H."/>
            <person name="Bhak J."/>
            <person name="Lajeunesse T.C."/>
            <person name="Voolstra C.R."/>
        </authorList>
    </citation>
    <scope>NUCLEOTIDE SEQUENCE [LARGE SCALE GENOMIC DNA]</scope>
    <source>
        <strain evidence="5 6">CCMP2467</strain>
    </source>
</reference>
<comment type="caution">
    <text evidence="5">The sequence shown here is derived from an EMBL/GenBank/DDBJ whole genome shotgun (WGS) entry which is preliminary data.</text>
</comment>
<dbReference type="PANTHER" id="PTHR13037">
    <property type="entry name" value="FORMIN"/>
    <property type="match status" value="1"/>
</dbReference>
<feature type="compositionally biased region" description="Basic and acidic residues" evidence="3">
    <location>
        <begin position="1"/>
        <end position="16"/>
    </location>
</feature>
<evidence type="ECO:0000313" key="5">
    <source>
        <dbReference type="EMBL" id="OLP91075.1"/>
    </source>
</evidence>
<feature type="compositionally biased region" description="Acidic residues" evidence="3">
    <location>
        <begin position="2155"/>
        <end position="2166"/>
    </location>
</feature>
<feature type="region of interest" description="Disordered" evidence="3">
    <location>
        <begin position="2247"/>
        <end position="2311"/>
    </location>
</feature>
<sequence length="2769" mass="305024">MAERNSGDDQDRRPGDDQEDGPGENQEQDNAGEEPAQASSSWERLSSSWERPGARPGNTPARQPLTEYKKWYNRNRPGKKERQEGVLKGYDAKGKDSKGKEKGKEKGKDKGKQYKGEQGKGKGQPGKVGGRTPPPPPPRKRPAAALVEPGDSQNPADEQDYSYYSTEEEGPQSKARIQLVPNPAFIEQIRAGAQARRQGQAQGQEAAPQGPAGEPSSDSSTSDAEDDMPGTPAPNPGEDQAQQPKPKEEDKQSTDAREDSSRKPHKLWEQGPKASQEVLWVNLIEMEALNPLPTELSDTLVIQAMFSVAMAAKVVYVRDVGRGNLGLRPASPEEGGLPVLVFLDVNGWQAYEEGQYPKWPNQAQLSGFWKTIAAHNAEMKNELKGLVEQYHTSLEKVTYALKVYAKSRLPEADYTALLRTLVKAQVLALQDLVDHALPVKASCMSDVASKDWLPKGKGKDWTRPYHVCKGPGEGGTLTLPTRGFLKVLKKRLLSRKGDLPADIQLMLESEAEKPLATPNEEGQHSSNAKDNPVAVTCGKAMVQPGSKNSASEAMAAVKVACFLAFWQRLRAPLPSGRGLLGLTSTSCCPLLSRSTMGKQWFTCTCGYGWAWKQYVANGQETHCAMCGRSWAKQIAQRKKEREAKAEQASWHVPVWPMWTPPKGGGNQGNKAELGKVSSALSDVWQDLPEATQKALTKAGCKAPKPSPPPGLRVPSALKGSMTQQEYHAARTVVYSGAGDHVQKLLAAAGIPPPEDVMLDEPESTPGQRLTRVVTEFRKSTNQMQRLVKKRAMLQEKADHLKEELEALMLDVAQVGREIEVKDAEMKDTAREFKELTEDKATSAYDQMEQVLAEAGHDLAEGTKAKLKAALLTKTAEEEIGPDPFLGRFDSSVWQFDRMGQGTSPSEEILHPAVETNATATVLPDGLVSRRRSKVSPGLSQSSSDGLKNTWQDLLGLVQEALVSEMPKESEILSLVEKLEPTLDDGSLEHWVCHHILEGLSVASFSREMWYVAVQAVQEVLKTSGKGKELVLLEGWKDAIQTGKPVPRLAAPTDAPDGLLPTEGKKKGGCDGWSYAALRLVPESCYDALARALMAAEKRGSLPVQMMVHEVALLPKDEHKERPISLTPVLWRLYCSFRKPKVREWVATYVGDHAYDSAVPGGRSLDVALRRLLRAEHAKVNHDHMLTLFIDLQGFYDGIRWQRVLEQGLDQGFPAPLLALSLCIYQGPRCLNGESVLSPPIYPRRGMLQGCPLAPTLAKLALEHPLQNILRAQGVTNADLWLDDISIDAVHRSPAVAAGAALSIFRQIKQDLDAEGLEVSSRKTHFVGTSSKAVAELKKARQPADPDIQSLAKDLGIDSAGARRRRLFTANKRFRCGIRRVKKLNSLRVPCRKARVRVLRTSPFAAALYGHEAQGIAPKRLKFFRASLSKQLGRAAVGSVDVILDLFSHEAPDPQYTVVVQQAESVIRCALAHGQEGRRLMLQAWQPLWQRQLHTRYGWQKVSGPLSALIQYLQDLGVDGQEPLCWKWAGHTLDIAIEDPCLLGKVRAFLAKVVAAWRARRFSKAQSASGAEEGVDWTVARRLLRADKLPARRSSYKMVFQGCLADFVVYMVIFGRQEKDGEANAVEHFYDNMEWEGPAVQKLFKVIRNIREQNPEPERSLKGICKIVAQRKLREAEAKEEEQEDECGDEGEQGEEEEMEDDECLGDEDLKQAEVKLAEKAKTPRESPVRRLDKKTPASCEEILYLGTKVSKERQELDDVMEKINLLEISQSAHQFQKKVSVGYRHTQSLSFKMGKLLKGRLALVALFLASALGFKWTVEAPYSGLMDRHHRWARLASSIPVFRDNFWVRGSRHLRREDAFAKIYDRMLQHMMPSSIYGSRLGEMGELSTPVAEHCQDSVASAGKKGKLRRKKSKPQGRLGTPEKAVPKSPPLAPGAASSGPRVVVDEGEDAQPQFAPDSVLTATQKDTPSPKPTRARTASPRPKPSARKDKEPTSPKPNPRAASAPEATTPKPTPKASTPKPTPKAATPKPSTTAEAATPKPTPKASPLKPSSKAKAATPKPSPESGKRKATNSAEPTASPSKSQKTPRKSLLSRFDQVSEPSVPEVMVLQASPDTDSEDARDEMLQYALKNAIEDTDVYYGGSPWKETKPEPPSENDGDSSDGDQSEAKPPPRVPTKVGKKQAQQAAINTVSKAEEAKLEAVLRKDKYEKKLIWYWCDISYEGCQAAKDEEELIRETAIAENAPVSEVPFGLGAELPSLNSDDEGEVDDEDDTDDEDEDGADAKQPKLGKRKSKESVEHEEPDEDIEGVPSLLNEILRQAETLNSHIGMLTQKHDELADMKSAYDSDEKVDHKMPDSKKLAKLLNEVNKTVLAGSKAPTAETETPAPKRAAKSKAKAKVSHEMAAELAHAIATEVNDCFGDEATSRLTSSDLIDRMSTAFSTGHSAAGTRKAIAEGSEAMHVSIPVTLLDIGLERKHPALLFSSYVTTLGNLGKLDVLHANADLGKFWETMQPLRSGHPVYSLPREDWDHVIPIYLIADEGRGLRHSAVMVLGCEPLLGNGCDAQATLVDFELVGSAKTGVVPSLAFLYEELKQFAAEKDLQWFKGADTVVVLKFLVHKYSMILENPDLEMGNNRSYLEKILFCLQESDSFMSALYRFGLFLKGRRLNKIVRHAQAMLDGYATCAALAMGQSRPRFKYNPKWHFLCHLVFDLVRNNRDHGLAVNPLSASCQMPEDFINKVSTLTRSVQPRRMPEATIDKYQICVAKAL</sequence>
<keyword evidence="2" id="KW-0175">Coiled coil</keyword>
<accession>A0A1Q9D7A9</accession>
<feature type="region of interest" description="Disordered" evidence="3">
    <location>
        <begin position="1675"/>
        <end position="1705"/>
    </location>
</feature>
<dbReference type="PANTHER" id="PTHR13037:SF24">
    <property type="entry name" value="POLYCOMB PROTEIN PCL-RELATED"/>
    <property type="match status" value="1"/>
</dbReference>
<organism evidence="5 6">
    <name type="scientific">Symbiodinium microadriaticum</name>
    <name type="common">Dinoflagellate</name>
    <name type="synonym">Zooxanthella microadriatica</name>
    <dbReference type="NCBI Taxonomy" id="2951"/>
    <lineage>
        <taxon>Eukaryota</taxon>
        <taxon>Sar</taxon>
        <taxon>Alveolata</taxon>
        <taxon>Dinophyceae</taxon>
        <taxon>Suessiales</taxon>
        <taxon>Symbiodiniaceae</taxon>
        <taxon>Symbiodinium</taxon>
    </lineage>
</organism>
<feature type="compositionally biased region" description="Polar residues" evidence="3">
    <location>
        <begin position="2183"/>
        <end position="2193"/>
    </location>
</feature>
<proteinExistence type="predicted"/>
<feature type="compositionally biased region" description="Acidic residues" evidence="3">
    <location>
        <begin position="2262"/>
        <end position="2281"/>
    </location>
</feature>
<evidence type="ECO:0000313" key="6">
    <source>
        <dbReference type="Proteomes" id="UP000186817"/>
    </source>
</evidence>
<dbReference type="OrthoDB" id="433651at2759"/>